<dbReference type="AlphaFoldDB" id="S6A8X7"/>
<evidence type="ECO:0000256" key="5">
    <source>
        <dbReference type="ARBA" id="ARBA00023125"/>
    </source>
</evidence>
<keyword evidence="5 7" id="KW-0238">DNA-binding</keyword>
<evidence type="ECO:0000313" key="10">
    <source>
        <dbReference type="Proteomes" id="UP000015620"/>
    </source>
</evidence>
<sequence>MVNCVMTGEYKNTLDEKGRIMFPAKIRSGLPEARLIITRGIDSCLWLFTPEEWQKLSDEIMAKASLFKTESRIVTRRLIAPAQEIEFDKTGRLSVPQSLREYAGLEKDCIILGLSKYFELWDEKKYENYLKESESGFLEAAEGLGTIGL</sequence>
<dbReference type="Proteomes" id="UP000015620">
    <property type="component" value="Chromosome"/>
</dbReference>
<dbReference type="CDD" id="cd16321">
    <property type="entry name" value="MraZ_C"/>
    <property type="match status" value="1"/>
</dbReference>
<dbReference type="PANTHER" id="PTHR34701:SF1">
    <property type="entry name" value="TRANSCRIPTIONAL REGULATOR MRAZ"/>
    <property type="match status" value="1"/>
</dbReference>
<keyword evidence="9" id="KW-0131">Cell cycle</keyword>
<comment type="subunit">
    <text evidence="7">Forms oligomers.</text>
</comment>
<name>S6A8X7_9SPIR</name>
<keyword evidence="2 7" id="KW-0963">Cytoplasm</keyword>
<dbReference type="PANTHER" id="PTHR34701">
    <property type="entry name" value="TRANSCRIPTIONAL REGULATOR MRAZ"/>
    <property type="match status" value="1"/>
</dbReference>
<dbReference type="STRING" id="1291379.TPE_2125"/>
<dbReference type="InterPro" id="IPR020603">
    <property type="entry name" value="MraZ_dom"/>
</dbReference>
<feature type="domain" description="SpoVT-AbrB" evidence="8">
    <location>
        <begin position="82"/>
        <end position="125"/>
    </location>
</feature>
<dbReference type="InterPro" id="IPR035642">
    <property type="entry name" value="MraZ_N"/>
</dbReference>
<dbReference type="EMBL" id="CP004120">
    <property type="protein sequence ID" value="AGT44599.1"/>
    <property type="molecule type" value="Genomic_DNA"/>
</dbReference>
<keyword evidence="9" id="KW-0132">Cell division</keyword>
<gene>
    <name evidence="7" type="primary">mraZ</name>
    <name evidence="9" type="ORF">TPE_2125</name>
</gene>
<dbReference type="HAMAP" id="MF_01008">
    <property type="entry name" value="MraZ"/>
    <property type="match status" value="1"/>
</dbReference>
<dbReference type="PROSITE" id="PS51740">
    <property type="entry name" value="SPOVT_ABRB"/>
    <property type="match status" value="2"/>
</dbReference>
<evidence type="ECO:0000256" key="6">
    <source>
        <dbReference type="ARBA" id="ARBA00023163"/>
    </source>
</evidence>
<evidence type="ECO:0000256" key="7">
    <source>
        <dbReference type="HAMAP-Rule" id="MF_01008"/>
    </source>
</evidence>
<protein>
    <recommendedName>
        <fullName evidence="1 7">Transcriptional regulator MraZ</fullName>
    </recommendedName>
</protein>
<dbReference type="GO" id="GO:0003700">
    <property type="term" value="F:DNA-binding transcription factor activity"/>
    <property type="evidence" value="ECO:0007669"/>
    <property type="project" value="UniProtKB-UniRule"/>
</dbReference>
<dbReference type="InterPro" id="IPR038619">
    <property type="entry name" value="MraZ_sf"/>
</dbReference>
<organism evidence="9 10">
    <name type="scientific">Treponema pedis str. T A4</name>
    <dbReference type="NCBI Taxonomy" id="1291379"/>
    <lineage>
        <taxon>Bacteria</taxon>
        <taxon>Pseudomonadati</taxon>
        <taxon>Spirochaetota</taxon>
        <taxon>Spirochaetia</taxon>
        <taxon>Spirochaetales</taxon>
        <taxon>Treponemataceae</taxon>
        <taxon>Treponema</taxon>
    </lineage>
</organism>
<keyword evidence="4 7" id="KW-0805">Transcription regulation</keyword>
<evidence type="ECO:0000313" key="9">
    <source>
        <dbReference type="EMBL" id="AGT44599.1"/>
    </source>
</evidence>
<dbReference type="InterPro" id="IPR037914">
    <property type="entry name" value="SpoVT-AbrB_sf"/>
</dbReference>
<dbReference type="GO" id="GO:0051301">
    <property type="term" value="P:cell division"/>
    <property type="evidence" value="ECO:0007669"/>
    <property type="project" value="UniProtKB-KW"/>
</dbReference>
<dbReference type="KEGG" id="tped:TPE_2125"/>
<dbReference type="HOGENOM" id="CLU_107907_0_2_12"/>
<dbReference type="GO" id="GO:2000143">
    <property type="term" value="P:negative regulation of DNA-templated transcription initiation"/>
    <property type="evidence" value="ECO:0007669"/>
    <property type="project" value="TreeGrafter"/>
</dbReference>
<keyword evidence="3" id="KW-0677">Repeat</keyword>
<evidence type="ECO:0000256" key="1">
    <source>
        <dbReference type="ARBA" id="ARBA00013860"/>
    </source>
</evidence>
<comment type="similarity">
    <text evidence="7">Belongs to the MraZ family.</text>
</comment>
<dbReference type="GO" id="GO:0009295">
    <property type="term" value="C:nucleoid"/>
    <property type="evidence" value="ECO:0007669"/>
    <property type="project" value="UniProtKB-SubCell"/>
</dbReference>
<dbReference type="Gene3D" id="3.40.1550.20">
    <property type="entry name" value="Transcriptional regulator MraZ domain"/>
    <property type="match status" value="1"/>
</dbReference>
<dbReference type="PATRIC" id="fig|1291379.3.peg.2096"/>
<dbReference type="NCBIfam" id="TIGR00242">
    <property type="entry name" value="division/cell wall cluster transcriptional repressor MraZ"/>
    <property type="match status" value="1"/>
</dbReference>
<dbReference type="InterPro" id="IPR035644">
    <property type="entry name" value="MraZ_C"/>
</dbReference>
<evidence type="ECO:0000256" key="2">
    <source>
        <dbReference type="ARBA" id="ARBA00022490"/>
    </source>
</evidence>
<dbReference type="InterPro" id="IPR007159">
    <property type="entry name" value="SpoVT-AbrB_dom"/>
</dbReference>
<dbReference type="GO" id="GO:0005737">
    <property type="term" value="C:cytoplasm"/>
    <property type="evidence" value="ECO:0007669"/>
    <property type="project" value="UniProtKB-UniRule"/>
</dbReference>
<dbReference type="GO" id="GO:0000976">
    <property type="term" value="F:transcription cis-regulatory region binding"/>
    <property type="evidence" value="ECO:0007669"/>
    <property type="project" value="TreeGrafter"/>
</dbReference>
<dbReference type="CDD" id="cd16320">
    <property type="entry name" value="MraZ_N"/>
    <property type="match status" value="1"/>
</dbReference>
<reference evidence="9 10" key="1">
    <citation type="journal article" date="2013" name="PLoS ONE">
        <title>Genome-Wide Relatedness of Treponema pedis, from Gingiva and Necrotic Skin Lesions of Pigs, with the Human Oral Pathogen Treponema denticola.</title>
        <authorList>
            <person name="Svartstrom O."/>
            <person name="Mushtaq M."/>
            <person name="Pringle M."/>
            <person name="Segerman B."/>
        </authorList>
    </citation>
    <scope>NUCLEOTIDE SEQUENCE [LARGE SCALE GENOMIC DNA]</scope>
    <source>
        <strain evidence="9">T A4</strain>
    </source>
</reference>
<dbReference type="InterPro" id="IPR003444">
    <property type="entry name" value="MraZ"/>
</dbReference>
<keyword evidence="6 7" id="KW-0804">Transcription</keyword>
<feature type="domain" description="SpoVT-AbrB" evidence="8">
    <location>
        <begin position="9"/>
        <end position="52"/>
    </location>
</feature>
<evidence type="ECO:0000259" key="8">
    <source>
        <dbReference type="PROSITE" id="PS51740"/>
    </source>
</evidence>
<accession>S6A8X7</accession>
<evidence type="ECO:0000256" key="4">
    <source>
        <dbReference type="ARBA" id="ARBA00023015"/>
    </source>
</evidence>
<keyword evidence="10" id="KW-1185">Reference proteome</keyword>
<evidence type="ECO:0000256" key="3">
    <source>
        <dbReference type="ARBA" id="ARBA00022737"/>
    </source>
</evidence>
<dbReference type="Pfam" id="PF02381">
    <property type="entry name" value="MraZ"/>
    <property type="match status" value="2"/>
</dbReference>
<dbReference type="SUPFAM" id="SSF89447">
    <property type="entry name" value="AbrB/MazE/MraZ-like"/>
    <property type="match status" value="1"/>
</dbReference>
<proteinExistence type="inferred from homology"/>
<comment type="subcellular location">
    <subcellularLocation>
        <location evidence="7">Cytoplasm</location>
        <location evidence="7">Nucleoid</location>
    </subcellularLocation>
</comment>